<dbReference type="Proteomes" id="UP000467841">
    <property type="component" value="Unassembled WGS sequence"/>
</dbReference>
<evidence type="ECO:0000313" key="4">
    <source>
        <dbReference type="Proteomes" id="UP000467841"/>
    </source>
</evidence>
<protein>
    <recommendedName>
        <fullName evidence="5">3'-5' exonuclease domain-containing protein</fullName>
    </recommendedName>
</protein>
<dbReference type="InterPro" id="IPR012337">
    <property type="entry name" value="RNaseH-like_sf"/>
</dbReference>
<dbReference type="GO" id="GO:0005737">
    <property type="term" value="C:cytoplasm"/>
    <property type="evidence" value="ECO:0007669"/>
    <property type="project" value="TreeGrafter"/>
</dbReference>
<evidence type="ECO:0000256" key="1">
    <source>
        <dbReference type="ARBA" id="ARBA00022722"/>
    </source>
</evidence>
<gene>
    <name evidence="3" type="ORF">MERR_LOCUS12742</name>
</gene>
<accession>A0A6D2ICK2</accession>
<dbReference type="EMBL" id="CACVBM020000999">
    <property type="protein sequence ID" value="CAA7025507.1"/>
    <property type="molecule type" value="Genomic_DNA"/>
</dbReference>
<evidence type="ECO:0008006" key="5">
    <source>
        <dbReference type="Google" id="ProtNLM"/>
    </source>
</evidence>
<dbReference type="InterPro" id="IPR036397">
    <property type="entry name" value="RNaseH_sf"/>
</dbReference>
<evidence type="ECO:0000313" key="3">
    <source>
        <dbReference type="EMBL" id="CAA7025507.1"/>
    </source>
</evidence>
<reference evidence="3" key="1">
    <citation type="submission" date="2020-01" db="EMBL/GenBank/DDBJ databases">
        <authorList>
            <person name="Mishra B."/>
        </authorList>
    </citation>
    <scope>NUCLEOTIDE SEQUENCE [LARGE SCALE GENOMIC DNA]</scope>
</reference>
<evidence type="ECO:0000256" key="2">
    <source>
        <dbReference type="ARBA" id="ARBA00022801"/>
    </source>
</evidence>
<name>A0A6D2ICK2_9BRAS</name>
<dbReference type="GO" id="GO:0005634">
    <property type="term" value="C:nucleus"/>
    <property type="evidence" value="ECO:0007669"/>
    <property type="project" value="TreeGrafter"/>
</dbReference>
<dbReference type="OrthoDB" id="446462at2759"/>
<organism evidence="3 4">
    <name type="scientific">Microthlaspi erraticum</name>
    <dbReference type="NCBI Taxonomy" id="1685480"/>
    <lineage>
        <taxon>Eukaryota</taxon>
        <taxon>Viridiplantae</taxon>
        <taxon>Streptophyta</taxon>
        <taxon>Embryophyta</taxon>
        <taxon>Tracheophyta</taxon>
        <taxon>Spermatophyta</taxon>
        <taxon>Magnoliopsida</taxon>
        <taxon>eudicotyledons</taxon>
        <taxon>Gunneridae</taxon>
        <taxon>Pentapetalae</taxon>
        <taxon>rosids</taxon>
        <taxon>malvids</taxon>
        <taxon>Brassicales</taxon>
        <taxon>Brassicaceae</taxon>
        <taxon>Coluteocarpeae</taxon>
        <taxon>Microthlaspi</taxon>
    </lineage>
</organism>
<comment type="caution">
    <text evidence="3">The sequence shown here is derived from an EMBL/GenBank/DDBJ whole genome shotgun (WGS) entry which is preliminary data.</text>
</comment>
<dbReference type="GO" id="GO:0008408">
    <property type="term" value="F:3'-5' exonuclease activity"/>
    <property type="evidence" value="ECO:0007669"/>
    <property type="project" value="TreeGrafter"/>
</dbReference>
<proteinExistence type="predicted"/>
<dbReference type="AlphaFoldDB" id="A0A6D2ICK2"/>
<dbReference type="PANTHER" id="PTHR13620">
    <property type="entry name" value="3-5 EXONUCLEASE"/>
    <property type="match status" value="1"/>
</dbReference>
<keyword evidence="4" id="KW-1185">Reference proteome</keyword>
<dbReference type="PANTHER" id="PTHR13620:SF121">
    <property type="entry name" value="EMB|CAB82946.1-RELATED"/>
    <property type="match status" value="1"/>
</dbReference>
<keyword evidence="1" id="KW-0540">Nuclease</keyword>
<dbReference type="GO" id="GO:0003676">
    <property type="term" value="F:nucleic acid binding"/>
    <property type="evidence" value="ECO:0007669"/>
    <property type="project" value="InterPro"/>
</dbReference>
<dbReference type="InterPro" id="IPR051132">
    <property type="entry name" value="3-5_Exonuclease_domain"/>
</dbReference>
<keyword evidence="2" id="KW-0378">Hydrolase</keyword>
<dbReference type="SUPFAM" id="SSF53098">
    <property type="entry name" value="Ribonuclease H-like"/>
    <property type="match status" value="1"/>
</dbReference>
<sequence>MFLEVDLGIARIKTTIAKYQKQVDEAIQALMSSSMNRNRLIGLDTIQWQTPSGKSKIALLQLSDGSQCLIVRIVYFYRLPQSLFNFLSFPGFTFVGFGIKDAMASLREEHGLVCKNVLEAGHSGSRSSMLYLVKNELRTMPIPPIHYMPATWCPEDDLTDDLVKLAVSNAHTAFRIRDKLIFYP</sequence>
<dbReference type="Gene3D" id="3.30.420.10">
    <property type="entry name" value="Ribonuclease H-like superfamily/Ribonuclease H"/>
    <property type="match status" value="1"/>
</dbReference>